<dbReference type="AlphaFoldDB" id="A0A8J1U2I2"/>
<accession>A0A8J1U2I2</accession>
<dbReference type="SUPFAM" id="SSF81383">
    <property type="entry name" value="F-box domain"/>
    <property type="match status" value="1"/>
</dbReference>
<organism evidence="2 3">
    <name type="scientific">Owenia fusiformis</name>
    <name type="common">Polychaete worm</name>
    <dbReference type="NCBI Taxonomy" id="6347"/>
    <lineage>
        <taxon>Eukaryota</taxon>
        <taxon>Metazoa</taxon>
        <taxon>Spiralia</taxon>
        <taxon>Lophotrochozoa</taxon>
        <taxon>Annelida</taxon>
        <taxon>Polychaeta</taxon>
        <taxon>Sedentaria</taxon>
        <taxon>Canalipalpata</taxon>
        <taxon>Sabellida</taxon>
        <taxon>Oweniida</taxon>
        <taxon>Oweniidae</taxon>
        <taxon>Owenia</taxon>
    </lineage>
</organism>
<dbReference type="OrthoDB" id="9858120at2759"/>
<proteinExistence type="predicted"/>
<dbReference type="InterPro" id="IPR056622">
    <property type="entry name" value="ARM_FBXO47"/>
</dbReference>
<dbReference type="CDD" id="cd22112">
    <property type="entry name" value="F-box_FBXO47"/>
    <property type="match status" value="1"/>
</dbReference>
<reference evidence="2" key="1">
    <citation type="submission" date="2022-03" db="EMBL/GenBank/DDBJ databases">
        <authorList>
            <person name="Martin C."/>
        </authorList>
    </citation>
    <scope>NUCLEOTIDE SEQUENCE</scope>
</reference>
<dbReference type="InterPro" id="IPR036047">
    <property type="entry name" value="F-box-like_dom_sf"/>
</dbReference>
<gene>
    <name evidence="2" type="ORF">OFUS_LOCUS11918</name>
</gene>
<sequence length="446" mass="51701">MMGSLSISQIFHCKKIRRSCRLESKEKAETFEKRIKDGPLGYFEILPLELKFHLLSYIPVEDLSMLTISSKNMRNLIEVYRLTNNAKRHLMSKPLTHTVMSIRDQITYVEQFKKLGLLMKRSTCLYTTKDRLRIVERFLSKYLCGNADKCTDPTHCIALVCFGKFLHTVLNGWDDMELIRTFETMSINSYMWKNLGIIVNSKPGSNPKHEYHARLFYRRVFLDQVEKVQDRIFWITRILKPWPMVHQARLLFLLYGPVSAEEIQWYDVCENCPANRHQAKLCFGDIADILRLLHTQGKEWSEDDIISVLDEITSSPDDWLAENVAHLLFQCGDQLTLKVMGSKAVNGRLAELASIITSLCLVCIKQDCPMTWVTAIVHRISSILDSSKDKQMFMSCIIDTFREVIIDLHEFSVDADEDRDIDFQYVLDAQSEFLKEMLSLSTGKPT</sequence>
<evidence type="ECO:0000313" key="2">
    <source>
        <dbReference type="EMBL" id="CAH1785920.1"/>
    </source>
</evidence>
<name>A0A8J1U2I2_OWEFU</name>
<dbReference type="Proteomes" id="UP000749559">
    <property type="component" value="Unassembled WGS sequence"/>
</dbReference>
<feature type="domain" description="FBXO47 ARM repeats region" evidence="1">
    <location>
        <begin position="188"/>
        <end position="410"/>
    </location>
</feature>
<evidence type="ECO:0000313" key="3">
    <source>
        <dbReference type="Proteomes" id="UP000749559"/>
    </source>
</evidence>
<dbReference type="EMBL" id="CAIIXF020000006">
    <property type="protein sequence ID" value="CAH1785920.1"/>
    <property type="molecule type" value="Genomic_DNA"/>
</dbReference>
<dbReference type="PANTHER" id="PTHR34098">
    <property type="entry name" value="F-BOX ONLY PROTEIN 47"/>
    <property type="match status" value="1"/>
</dbReference>
<dbReference type="InterPro" id="IPR038946">
    <property type="entry name" value="FBXO47"/>
</dbReference>
<protein>
    <recommendedName>
        <fullName evidence="1">FBXO47 ARM repeats region domain-containing protein</fullName>
    </recommendedName>
</protein>
<evidence type="ECO:0000259" key="1">
    <source>
        <dbReference type="Pfam" id="PF24467"/>
    </source>
</evidence>
<dbReference type="Pfam" id="PF24467">
    <property type="entry name" value="ARM_FBXO47"/>
    <property type="match status" value="1"/>
</dbReference>
<keyword evidence="3" id="KW-1185">Reference proteome</keyword>
<dbReference type="PANTHER" id="PTHR34098:SF1">
    <property type="entry name" value="F-BOX ONLY PROTEIN 47"/>
    <property type="match status" value="1"/>
</dbReference>
<comment type="caution">
    <text evidence="2">The sequence shown here is derived from an EMBL/GenBank/DDBJ whole genome shotgun (WGS) entry which is preliminary data.</text>
</comment>